<comment type="caution">
    <text evidence="2">The sequence shown here is derived from an EMBL/GenBank/DDBJ whole genome shotgun (WGS) entry which is preliminary data.</text>
</comment>
<reference evidence="2 3" key="1">
    <citation type="submission" date="2007-08" db="EMBL/GenBank/DDBJ databases">
        <authorList>
            <person name="Fulton L."/>
            <person name="Clifton S."/>
            <person name="Fulton B."/>
            <person name="Xu J."/>
            <person name="Minx P."/>
            <person name="Pepin K.H."/>
            <person name="Johnson M."/>
            <person name="Thiruvilangam P."/>
            <person name="Bhonagiri V."/>
            <person name="Nash W.E."/>
            <person name="Mardis E.R."/>
            <person name="Wilson R.K."/>
        </authorList>
    </citation>
    <scope>NUCLEOTIDE SEQUENCE [LARGE SCALE GENOMIC DNA]</scope>
    <source>
        <strain evidence="3">ATCC BAA-613 / DSM 15670 / CCUG 46953 / JCM 12243 / WAL 16351</strain>
    </source>
</reference>
<evidence type="ECO:0000256" key="1">
    <source>
        <dbReference type="SAM" id="Phobius"/>
    </source>
</evidence>
<keyword evidence="1" id="KW-0472">Membrane</keyword>
<sequence length="304" mass="32308">MKRTIQKIATGTALTLSLTLMQIMPVLAVTEDEVAAHGKEATAGSIFIWFLCAIAFLKISQKIDSFMSSLGINVGHTGGSMMAEFMIAAKGLTSAKNISTGGTFRGGSYRGGSTSNRYGMNPASFLSGGLAGAVSRQFSQSVMNSVTGQSGNPISRKAFESSLKKGGEFANKVTGAVAQGSISYTGSMKGAQAAQALTSYMGQTGIASAPSYSDVEIGGGRITGTETSIEHPNGTSFAMYHTDQYMAPEGNYETVTAADQTTWYRQYAADTVERIPYMTEKGQIAYHENIVQKLPRMPQRKDRV</sequence>
<dbReference type="eggNOG" id="ENOG502ZA85">
    <property type="taxonomic scope" value="Bacteria"/>
</dbReference>
<evidence type="ECO:0000313" key="3">
    <source>
        <dbReference type="Proteomes" id="UP000005396"/>
    </source>
</evidence>
<dbReference type="HOGENOM" id="CLU_914316_0_0_9"/>
<dbReference type="Proteomes" id="UP000005396">
    <property type="component" value="Unassembled WGS sequence"/>
</dbReference>
<keyword evidence="1" id="KW-0812">Transmembrane</keyword>
<gene>
    <name evidence="2" type="ORF">CLOBOL_05510</name>
</gene>
<dbReference type="PaxDb" id="411902-CLOBOL_05510"/>
<dbReference type="RefSeq" id="WP_007037848.1">
    <property type="nucleotide sequence ID" value="NZ_DS480696.1"/>
</dbReference>
<dbReference type="AlphaFoldDB" id="A8RZV8"/>
<accession>A8RZV8</accession>
<feature type="transmembrane region" description="Helical" evidence="1">
    <location>
        <begin position="44"/>
        <end position="60"/>
    </location>
</feature>
<dbReference type="EMBL" id="ABCC02000041">
    <property type="protein sequence ID" value="EDP14118.1"/>
    <property type="molecule type" value="Genomic_DNA"/>
</dbReference>
<evidence type="ECO:0000313" key="2">
    <source>
        <dbReference type="EMBL" id="EDP14118.1"/>
    </source>
</evidence>
<protein>
    <submittedName>
        <fullName evidence="2">Uncharacterized protein</fullName>
    </submittedName>
</protein>
<name>A8RZV8_ENTBW</name>
<organism evidence="2 3">
    <name type="scientific">Enterocloster bolteae (strain ATCC BAA-613 / DSM 15670 / CCUG 46953 / JCM 12243 / WAL 16351)</name>
    <name type="common">Clostridium bolteae</name>
    <dbReference type="NCBI Taxonomy" id="411902"/>
    <lineage>
        <taxon>Bacteria</taxon>
        <taxon>Bacillati</taxon>
        <taxon>Bacillota</taxon>
        <taxon>Clostridia</taxon>
        <taxon>Lachnospirales</taxon>
        <taxon>Lachnospiraceae</taxon>
        <taxon>Enterocloster</taxon>
    </lineage>
</organism>
<keyword evidence="1" id="KW-1133">Transmembrane helix</keyword>
<proteinExistence type="predicted"/>
<dbReference type="GeneID" id="97203679"/>
<reference evidence="2 3" key="2">
    <citation type="submission" date="2007-09" db="EMBL/GenBank/DDBJ databases">
        <title>Draft genome sequence of Clostridium bolteae (ATCC BAA-613).</title>
        <authorList>
            <person name="Sudarsanam P."/>
            <person name="Ley R."/>
            <person name="Guruge J."/>
            <person name="Turnbaugh P.J."/>
            <person name="Mahowald M."/>
            <person name="Liep D."/>
            <person name="Gordon J."/>
        </authorList>
    </citation>
    <scope>NUCLEOTIDE SEQUENCE [LARGE SCALE GENOMIC DNA]</scope>
    <source>
        <strain evidence="3">ATCC BAA-613 / DSM 15670 / CCUG 46953 / JCM 12243 / WAL 16351</strain>
    </source>
</reference>